<dbReference type="GO" id="GO:0030968">
    <property type="term" value="P:endoplasmic reticulum unfolded protein response"/>
    <property type="evidence" value="ECO:0007669"/>
    <property type="project" value="TreeGrafter"/>
</dbReference>
<feature type="repeat" description="TPR" evidence="3">
    <location>
        <begin position="65"/>
        <end position="98"/>
    </location>
</feature>
<dbReference type="GO" id="GO:0035269">
    <property type="term" value="P:protein O-linked glycosylation via mannose"/>
    <property type="evidence" value="ECO:0007669"/>
    <property type="project" value="TreeGrafter"/>
</dbReference>
<dbReference type="SUPFAM" id="SSF48452">
    <property type="entry name" value="TPR-like"/>
    <property type="match status" value="2"/>
</dbReference>
<dbReference type="Proteomes" id="UP000292958">
    <property type="component" value="Unassembled WGS sequence"/>
</dbReference>
<dbReference type="InterPro" id="IPR052346">
    <property type="entry name" value="O-mannosyl-transferase_TMTC"/>
</dbReference>
<evidence type="ECO:0000313" key="6">
    <source>
        <dbReference type="EMBL" id="RZU38881.1"/>
    </source>
</evidence>
<reference evidence="6 7" key="1">
    <citation type="submission" date="2019-02" db="EMBL/GenBank/DDBJ databases">
        <title>Genomic Encyclopedia of Archaeal and Bacterial Type Strains, Phase II (KMG-II): from individual species to whole genera.</title>
        <authorList>
            <person name="Goeker M."/>
        </authorList>
    </citation>
    <scope>NUCLEOTIDE SEQUENCE [LARGE SCALE GENOMIC DNA]</scope>
    <source>
        <strain evidence="6 7">DSM 18101</strain>
    </source>
</reference>
<dbReference type="InterPro" id="IPR011990">
    <property type="entry name" value="TPR-like_helical_dom_sf"/>
</dbReference>
<dbReference type="PROSITE" id="PS50005">
    <property type="entry name" value="TPR"/>
    <property type="match status" value="1"/>
</dbReference>
<dbReference type="EMBL" id="SHKW01000001">
    <property type="protein sequence ID" value="RZU38881.1"/>
    <property type="molecule type" value="Genomic_DNA"/>
</dbReference>
<dbReference type="GO" id="GO:0000030">
    <property type="term" value="F:mannosyltransferase activity"/>
    <property type="evidence" value="ECO:0007669"/>
    <property type="project" value="TreeGrafter"/>
</dbReference>
<proteinExistence type="predicted"/>
<evidence type="ECO:0000256" key="4">
    <source>
        <dbReference type="SAM" id="Coils"/>
    </source>
</evidence>
<dbReference type="Pfam" id="PF14559">
    <property type="entry name" value="TPR_19"/>
    <property type="match status" value="1"/>
</dbReference>
<name>A0A4Q7YPY1_9BACT</name>
<organism evidence="6 7">
    <name type="scientific">Edaphobacter modestus</name>
    <dbReference type="NCBI Taxonomy" id="388466"/>
    <lineage>
        <taxon>Bacteria</taxon>
        <taxon>Pseudomonadati</taxon>
        <taxon>Acidobacteriota</taxon>
        <taxon>Terriglobia</taxon>
        <taxon>Terriglobales</taxon>
        <taxon>Acidobacteriaceae</taxon>
        <taxon>Edaphobacter</taxon>
    </lineage>
</organism>
<dbReference type="PANTHER" id="PTHR44227:SF3">
    <property type="entry name" value="PROTEIN O-MANNOSYL-TRANSFERASE TMTC4"/>
    <property type="match status" value="1"/>
</dbReference>
<feature type="coiled-coil region" evidence="4">
    <location>
        <begin position="201"/>
        <end position="228"/>
    </location>
</feature>
<evidence type="ECO:0000256" key="3">
    <source>
        <dbReference type="PROSITE-ProRule" id="PRU00339"/>
    </source>
</evidence>
<dbReference type="PANTHER" id="PTHR44227">
    <property type="match status" value="1"/>
</dbReference>
<evidence type="ECO:0000256" key="5">
    <source>
        <dbReference type="SAM" id="SignalP"/>
    </source>
</evidence>
<keyword evidence="2 3" id="KW-0802">TPR repeat</keyword>
<dbReference type="InterPro" id="IPR019734">
    <property type="entry name" value="TPR_rpt"/>
</dbReference>
<evidence type="ECO:0000256" key="1">
    <source>
        <dbReference type="ARBA" id="ARBA00022737"/>
    </source>
</evidence>
<keyword evidence="1" id="KW-0677">Repeat</keyword>
<keyword evidence="5" id="KW-0732">Signal</keyword>
<protein>
    <submittedName>
        <fullName evidence="6">Tetratricopeptide repeat protein</fullName>
    </submittedName>
</protein>
<gene>
    <name evidence="6" type="ORF">BDD14_0182</name>
</gene>
<dbReference type="Gene3D" id="1.25.40.10">
    <property type="entry name" value="Tetratricopeptide repeat domain"/>
    <property type="match status" value="2"/>
</dbReference>
<dbReference type="AlphaFoldDB" id="A0A4Q7YPY1"/>
<accession>A0A4Q7YPY1</accession>
<keyword evidence="4" id="KW-0175">Coiled coil</keyword>
<evidence type="ECO:0000313" key="7">
    <source>
        <dbReference type="Proteomes" id="UP000292958"/>
    </source>
</evidence>
<feature type="signal peptide" evidence="5">
    <location>
        <begin position="1"/>
        <end position="22"/>
    </location>
</feature>
<comment type="caution">
    <text evidence="6">The sequence shown here is derived from an EMBL/GenBank/DDBJ whole genome shotgun (WGS) entry which is preliminary data.</text>
</comment>
<dbReference type="RefSeq" id="WP_165419846.1">
    <property type="nucleotide sequence ID" value="NZ_SHKW01000001.1"/>
</dbReference>
<feature type="chain" id="PRO_5020247276" evidence="5">
    <location>
        <begin position="23"/>
        <end position="400"/>
    </location>
</feature>
<sequence length="400" mass="43360">MRSASLLLLSLGVTVLCTPLEAQQSTSTNLADGAPARIEQALRAQDNPGAIREYRAMVTADPKNGDAWTGLGILLYGSGYVAEAADALSQALKINPSAVRAELFLGLSQADMRECDKALPVLTKYFASEPVGKLQRLTGMTLLQCSLKDKDSVTALRTAVQMKKDYPGDPDVLYESAELFTRMWSATANELITSHPESYRVHQLAGEVNEAQGNLAQAIRQYKAALGENPKLPQMHYRIGQLILRSGEPDADEKAMEEFRAELALDPQSAMSALAMGEIDRHQGKLVEATADYTRAMRLEAGLPEAQVGLAQTLVAQHQIDAAQAQLRTLIAQHPENAQAHYVMMLTLREQGKLQEATVEMATFKKLQQNGADQFQKKLNALLTGSAETAPSGAATSPNE</sequence>
<evidence type="ECO:0000256" key="2">
    <source>
        <dbReference type="ARBA" id="ARBA00022803"/>
    </source>
</evidence>
<dbReference type="Pfam" id="PF13432">
    <property type="entry name" value="TPR_16"/>
    <property type="match status" value="2"/>
</dbReference>
<dbReference type="SMART" id="SM00028">
    <property type="entry name" value="TPR"/>
    <property type="match status" value="4"/>
</dbReference>
<keyword evidence="7" id="KW-1185">Reference proteome</keyword>